<dbReference type="InterPro" id="IPR003265">
    <property type="entry name" value="HhH-GPD_domain"/>
</dbReference>
<dbReference type="InterPro" id="IPR029119">
    <property type="entry name" value="MutY_C"/>
</dbReference>
<feature type="domain" description="HhH-GPD" evidence="14">
    <location>
        <begin position="43"/>
        <end position="194"/>
    </location>
</feature>
<comment type="catalytic activity">
    <reaction evidence="1 13">
        <text>Hydrolyzes free adenine bases from 7,8-dihydro-8-oxoguanine:adenine mismatched double-stranded DNA, leaving an apurinic site.</text>
        <dbReference type="EC" id="3.2.2.31"/>
    </reaction>
</comment>
<dbReference type="InterPro" id="IPR000445">
    <property type="entry name" value="HhH_motif"/>
</dbReference>
<keyword evidence="7 13" id="KW-0227">DNA damage</keyword>
<dbReference type="PANTHER" id="PTHR42944">
    <property type="entry name" value="ADENINE DNA GLYCOSYLASE"/>
    <property type="match status" value="1"/>
</dbReference>
<evidence type="ECO:0000256" key="13">
    <source>
        <dbReference type="RuleBase" id="RU365096"/>
    </source>
</evidence>
<gene>
    <name evidence="15" type="ORF">J42TS3_32080</name>
</gene>
<keyword evidence="11" id="KW-0234">DNA repair</keyword>
<dbReference type="InterPro" id="IPR003651">
    <property type="entry name" value="Endonuclease3_FeS-loop_motif"/>
</dbReference>
<evidence type="ECO:0000256" key="11">
    <source>
        <dbReference type="ARBA" id="ARBA00023204"/>
    </source>
</evidence>
<evidence type="ECO:0000256" key="12">
    <source>
        <dbReference type="ARBA" id="ARBA00023295"/>
    </source>
</evidence>
<comment type="function">
    <text evidence="13">Adenine glycosylase active on G-A mispairs.</text>
</comment>
<dbReference type="CDD" id="cd03431">
    <property type="entry name" value="NUDIX_DNA_Glycosylase_C-MutY"/>
    <property type="match status" value="1"/>
</dbReference>
<dbReference type="Pfam" id="PF00730">
    <property type="entry name" value="HhH-GPD"/>
    <property type="match status" value="1"/>
</dbReference>
<accession>A0ABQ4MDZ9</accession>
<evidence type="ECO:0000256" key="3">
    <source>
        <dbReference type="ARBA" id="ARBA00012045"/>
    </source>
</evidence>
<protein>
    <recommendedName>
        <fullName evidence="4 13">Adenine DNA glycosylase</fullName>
        <ecNumber evidence="3 13">3.2.2.31</ecNumber>
    </recommendedName>
</protein>
<dbReference type="CDD" id="cd00056">
    <property type="entry name" value="ENDO3c"/>
    <property type="match status" value="1"/>
</dbReference>
<evidence type="ECO:0000256" key="2">
    <source>
        <dbReference type="ARBA" id="ARBA00008343"/>
    </source>
</evidence>
<evidence type="ECO:0000313" key="16">
    <source>
        <dbReference type="Proteomes" id="UP000679992"/>
    </source>
</evidence>
<sequence length="398" mass="43916">MQDNIDSKTYFSTELLEWYDRSKRDLPWRRQRDPYLIWVSEIMLQQTRVDTVIPYFQRFIGRFPTLKDLAEAPEEDVLKCWEGLGYYSRARNLQAAARQVMERHGGVVPANKADVAALKGVGPYTTGAILSIAFNQPEPAVDGNVMRVLSRYFLIRDDIMKTGTRTLMEELAAGLIPRGRASDFNQALMELGALVCTPKSPQCLVCPVMAHCAARIEGVEETLPVKSKAKPPRPEYRLAALVEGDGEHAGRVLVRRRPDTGLLARMWELPHIPAAAIAGEGAGLPDGPAMDRLAAELAAAGVPAQPVEAFMDAEHTFSHIHWNLRVFRFHEAAGHAAAAGLPGLGLAAAEAGAAYETSGSELEEDSAEYRWIKPEDMAALAFPNVFLRILKQYSPLWG</sequence>
<evidence type="ECO:0000256" key="7">
    <source>
        <dbReference type="ARBA" id="ARBA00022763"/>
    </source>
</evidence>
<evidence type="ECO:0000313" key="15">
    <source>
        <dbReference type="EMBL" id="GIP54173.1"/>
    </source>
</evidence>
<keyword evidence="8" id="KW-0378">Hydrolase</keyword>
<dbReference type="InterPro" id="IPR005760">
    <property type="entry name" value="A/G_AdeGlyc_MutY"/>
</dbReference>
<dbReference type="SMART" id="SM00525">
    <property type="entry name" value="FES"/>
    <property type="match status" value="1"/>
</dbReference>
<dbReference type="EC" id="3.2.2.31" evidence="3 13"/>
<dbReference type="Pfam" id="PF00633">
    <property type="entry name" value="HHH"/>
    <property type="match status" value="1"/>
</dbReference>
<evidence type="ECO:0000256" key="8">
    <source>
        <dbReference type="ARBA" id="ARBA00022801"/>
    </source>
</evidence>
<comment type="caution">
    <text evidence="15">The sequence shown here is derived from an EMBL/GenBank/DDBJ whole genome shotgun (WGS) entry which is preliminary data.</text>
</comment>
<evidence type="ECO:0000259" key="14">
    <source>
        <dbReference type="SMART" id="SM00478"/>
    </source>
</evidence>
<dbReference type="NCBIfam" id="TIGR01084">
    <property type="entry name" value="mutY"/>
    <property type="match status" value="1"/>
</dbReference>
<comment type="similarity">
    <text evidence="2 13">Belongs to the Nth/MutY family.</text>
</comment>
<dbReference type="SMART" id="SM00478">
    <property type="entry name" value="ENDO3c"/>
    <property type="match status" value="1"/>
</dbReference>
<dbReference type="Proteomes" id="UP000679992">
    <property type="component" value="Unassembled WGS sequence"/>
</dbReference>
<dbReference type="Gene3D" id="1.10.1670.10">
    <property type="entry name" value="Helix-hairpin-Helix base-excision DNA repair enzymes (C-terminal)"/>
    <property type="match status" value="1"/>
</dbReference>
<dbReference type="InterPro" id="IPR011257">
    <property type="entry name" value="DNA_glycosylase"/>
</dbReference>
<keyword evidence="10" id="KW-0411">Iron-sulfur</keyword>
<comment type="cofactor">
    <cofactor evidence="13">
        <name>[4Fe-4S] cluster</name>
        <dbReference type="ChEBI" id="CHEBI:49883"/>
    </cofactor>
    <text evidence="13">Binds 1 [4Fe-4S] cluster.</text>
</comment>
<organism evidence="15 16">
    <name type="scientific">Paenibacillus vini</name>
    <dbReference type="NCBI Taxonomy" id="1476024"/>
    <lineage>
        <taxon>Bacteria</taxon>
        <taxon>Bacillati</taxon>
        <taxon>Bacillota</taxon>
        <taxon>Bacilli</taxon>
        <taxon>Bacillales</taxon>
        <taxon>Paenibacillaceae</taxon>
        <taxon>Paenibacillus</taxon>
    </lineage>
</organism>
<evidence type="ECO:0000256" key="9">
    <source>
        <dbReference type="ARBA" id="ARBA00023004"/>
    </source>
</evidence>
<dbReference type="Gene3D" id="1.10.340.30">
    <property type="entry name" value="Hypothetical protein, domain 2"/>
    <property type="match status" value="1"/>
</dbReference>
<evidence type="ECO:0000256" key="1">
    <source>
        <dbReference type="ARBA" id="ARBA00000843"/>
    </source>
</evidence>
<evidence type="ECO:0000256" key="6">
    <source>
        <dbReference type="ARBA" id="ARBA00022723"/>
    </source>
</evidence>
<dbReference type="EMBL" id="BOSL01000010">
    <property type="protein sequence ID" value="GIP54173.1"/>
    <property type="molecule type" value="Genomic_DNA"/>
</dbReference>
<dbReference type="InterPro" id="IPR044298">
    <property type="entry name" value="MIG/MutY"/>
</dbReference>
<dbReference type="Gene3D" id="3.90.79.10">
    <property type="entry name" value="Nucleoside Triphosphate Pyrophosphohydrolase"/>
    <property type="match status" value="1"/>
</dbReference>
<keyword evidence="16" id="KW-1185">Reference proteome</keyword>
<dbReference type="RefSeq" id="WP_213655534.1">
    <property type="nucleotide sequence ID" value="NZ_BOSL01000010.1"/>
</dbReference>
<keyword evidence="12 13" id="KW-0326">Glycosidase</keyword>
<dbReference type="SUPFAM" id="SSF48150">
    <property type="entry name" value="DNA-glycosylase"/>
    <property type="match status" value="1"/>
</dbReference>
<dbReference type="PANTHER" id="PTHR42944:SF1">
    <property type="entry name" value="ADENINE DNA GLYCOSYLASE"/>
    <property type="match status" value="1"/>
</dbReference>
<keyword evidence="5" id="KW-0004">4Fe-4S</keyword>
<reference evidence="15 16" key="1">
    <citation type="submission" date="2021-03" db="EMBL/GenBank/DDBJ databases">
        <title>Antimicrobial resistance genes in bacteria isolated from Japanese honey, and their potential for conferring macrolide and lincosamide resistance in the American foulbrood pathogen Paenibacillus larvae.</title>
        <authorList>
            <person name="Okamoto M."/>
            <person name="Kumagai M."/>
            <person name="Kanamori H."/>
            <person name="Takamatsu D."/>
        </authorList>
    </citation>
    <scope>NUCLEOTIDE SEQUENCE [LARGE SCALE GENOMIC DNA]</scope>
    <source>
        <strain evidence="15 16">J42TS3</strain>
    </source>
</reference>
<evidence type="ECO:0000256" key="4">
    <source>
        <dbReference type="ARBA" id="ARBA00022023"/>
    </source>
</evidence>
<evidence type="ECO:0000256" key="5">
    <source>
        <dbReference type="ARBA" id="ARBA00022485"/>
    </source>
</evidence>
<dbReference type="Pfam" id="PF14815">
    <property type="entry name" value="NUDIX_4"/>
    <property type="match status" value="1"/>
</dbReference>
<proteinExistence type="inferred from homology"/>
<dbReference type="SUPFAM" id="SSF55811">
    <property type="entry name" value="Nudix"/>
    <property type="match status" value="1"/>
</dbReference>
<dbReference type="InterPro" id="IPR023170">
    <property type="entry name" value="HhH_base_excis_C"/>
</dbReference>
<keyword evidence="9 13" id="KW-0408">Iron</keyword>
<dbReference type="InterPro" id="IPR015797">
    <property type="entry name" value="NUDIX_hydrolase-like_dom_sf"/>
</dbReference>
<name>A0ABQ4MDZ9_9BACL</name>
<evidence type="ECO:0000256" key="10">
    <source>
        <dbReference type="ARBA" id="ARBA00023014"/>
    </source>
</evidence>
<keyword evidence="6" id="KW-0479">Metal-binding</keyword>